<dbReference type="RefSeq" id="WP_102844964.1">
    <property type="nucleotide sequence ID" value="NZ_PDZR01000025.1"/>
</dbReference>
<dbReference type="InterPro" id="IPR050833">
    <property type="entry name" value="Poly_Biosynth_Transport"/>
</dbReference>
<feature type="transmembrane region" description="Helical" evidence="6">
    <location>
        <begin position="309"/>
        <end position="326"/>
    </location>
</feature>
<keyword evidence="3 6" id="KW-0812">Transmembrane</keyword>
<evidence type="ECO:0000313" key="7">
    <source>
        <dbReference type="EMBL" id="PNG24740.1"/>
    </source>
</evidence>
<evidence type="ECO:0000256" key="3">
    <source>
        <dbReference type="ARBA" id="ARBA00022692"/>
    </source>
</evidence>
<comment type="caution">
    <text evidence="7">The sequence shown here is derived from an EMBL/GenBank/DDBJ whole genome shotgun (WGS) entry which is preliminary data.</text>
</comment>
<feature type="transmembrane region" description="Helical" evidence="6">
    <location>
        <begin position="44"/>
        <end position="65"/>
    </location>
</feature>
<keyword evidence="2" id="KW-1003">Cell membrane</keyword>
<feature type="transmembrane region" description="Helical" evidence="6">
    <location>
        <begin position="121"/>
        <end position="143"/>
    </location>
</feature>
<dbReference type="PANTHER" id="PTHR30250:SF11">
    <property type="entry name" value="O-ANTIGEN TRANSPORTER-RELATED"/>
    <property type="match status" value="1"/>
</dbReference>
<dbReference type="EMBL" id="PDZR01000025">
    <property type="protein sequence ID" value="PNG24740.1"/>
    <property type="molecule type" value="Genomic_DNA"/>
</dbReference>
<keyword evidence="4 6" id="KW-1133">Transmembrane helix</keyword>
<dbReference type="OrthoDB" id="8446398at2"/>
<evidence type="ECO:0000256" key="6">
    <source>
        <dbReference type="SAM" id="Phobius"/>
    </source>
</evidence>
<protein>
    <submittedName>
        <fullName evidence="7">Uncharacterized protein</fullName>
    </submittedName>
</protein>
<organism evidence="7 8">
    <name type="scientific">Methylocella silvestris</name>
    <dbReference type="NCBI Taxonomy" id="199596"/>
    <lineage>
        <taxon>Bacteria</taxon>
        <taxon>Pseudomonadati</taxon>
        <taxon>Pseudomonadota</taxon>
        <taxon>Alphaproteobacteria</taxon>
        <taxon>Hyphomicrobiales</taxon>
        <taxon>Beijerinckiaceae</taxon>
        <taxon>Methylocella</taxon>
    </lineage>
</organism>
<dbReference type="Pfam" id="PF01943">
    <property type="entry name" value="Polysacc_synt"/>
    <property type="match status" value="1"/>
</dbReference>
<evidence type="ECO:0000256" key="4">
    <source>
        <dbReference type="ARBA" id="ARBA00022989"/>
    </source>
</evidence>
<keyword evidence="5 6" id="KW-0472">Membrane</keyword>
<feature type="transmembrane region" description="Helical" evidence="6">
    <location>
        <begin position="461"/>
        <end position="482"/>
    </location>
</feature>
<accession>A0A2J7TDA9</accession>
<dbReference type="GO" id="GO:0005886">
    <property type="term" value="C:plasma membrane"/>
    <property type="evidence" value="ECO:0007669"/>
    <property type="project" value="UniProtKB-SubCell"/>
</dbReference>
<proteinExistence type="predicted"/>
<feature type="transmembrane region" description="Helical" evidence="6">
    <location>
        <begin position="338"/>
        <end position="363"/>
    </location>
</feature>
<feature type="transmembrane region" description="Helical" evidence="6">
    <location>
        <begin position="86"/>
        <end position="109"/>
    </location>
</feature>
<dbReference type="Proteomes" id="UP000236286">
    <property type="component" value="Unassembled WGS sequence"/>
</dbReference>
<feature type="transmembrane region" description="Helical" evidence="6">
    <location>
        <begin position="155"/>
        <end position="172"/>
    </location>
</feature>
<evidence type="ECO:0000256" key="1">
    <source>
        <dbReference type="ARBA" id="ARBA00004651"/>
    </source>
</evidence>
<feature type="transmembrane region" description="Helical" evidence="6">
    <location>
        <begin position="178"/>
        <end position="196"/>
    </location>
</feature>
<sequence>MSERAGAKSISFQLVGMVLQNSAMLVTGVYVARSIGASDYGTSAILRSLFQIAAVIAPIGLDLSLQKYVGSHHGSLAAARVVTNRLRFLVFLLTTVALAIVAGGFGGWLNEHVYKIPGLDLLLVLTFAALPFQTDISILSGIYRGRFNPTPQIAVSFYLMPLLRLLLLLILLHFGWGLMGVVIATTCSTVISFALLNAHYIMRQDRGAPGLESRDRPAWGDGFALLEPSLWMGISIFLYSSIRMVDIVVLGLFQSTKEIGAYSATSTIAQIVQFFPHALSQTLGPTIARHYADGDIAAVRSLLNGNIRLTSLLAAPIFSGVAVWGAGMDVLFGDSFAFSGAVSFTLALGYYVSGVAGATGFALSMTGRHRAETSILFFGNIVAVVACFALIPVFGQLGAAAGVCLAYLGINLMRTLAARSVIGVFAGSPKDIAPPIVTLALGYIVYNLAQSFGGHNAVTFFSAGAFYLCTVGGVYWFAFFTVDEKRYVAERTARLIPAKLLRLSW</sequence>
<gene>
    <name evidence="7" type="ORF">CR492_17215</name>
</gene>
<evidence type="ECO:0000313" key="8">
    <source>
        <dbReference type="Proteomes" id="UP000236286"/>
    </source>
</evidence>
<name>A0A2J7TDA9_METSI</name>
<feature type="transmembrane region" description="Helical" evidence="6">
    <location>
        <begin position="375"/>
        <end position="394"/>
    </location>
</feature>
<comment type="subcellular location">
    <subcellularLocation>
        <location evidence="1">Cell membrane</location>
        <topology evidence="1">Multi-pass membrane protein</topology>
    </subcellularLocation>
</comment>
<evidence type="ECO:0000256" key="5">
    <source>
        <dbReference type="ARBA" id="ARBA00023136"/>
    </source>
</evidence>
<evidence type="ECO:0000256" key="2">
    <source>
        <dbReference type="ARBA" id="ARBA00022475"/>
    </source>
</evidence>
<dbReference type="AlphaFoldDB" id="A0A2J7TDA9"/>
<dbReference type="InterPro" id="IPR002797">
    <property type="entry name" value="Polysacc_synth"/>
</dbReference>
<reference evidence="7 8" key="1">
    <citation type="submission" date="2017-10" db="EMBL/GenBank/DDBJ databases">
        <title>Genome announcement of Methylocella silvestris TVC from permafrost.</title>
        <authorList>
            <person name="Wang J."/>
            <person name="Geng K."/>
            <person name="Ul-Haque F."/>
            <person name="Crombie A.T."/>
            <person name="Street L.E."/>
            <person name="Wookey P.A."/>
            <person name="Murrell J.C."/>
            <person name="Pratscher J."/>
        </authorList>
    </citation>
    <scope>NUCLEOTIDE SEQUENCE [LARGE SCALE GENOMIC DNA]</scope>
    <source>
        <strain evidence="7 8">TVC</strain>
    </source>
</reference>
<feature type="transmembrane region" description="Helical" evidence="6">
    <location>
        <begin position="12"/>
        <end position="32"/>
    </location>
</feature>
<dbReference type="PANTHER" id="PTHR30250">
    <property type="entry name" value="PST FAMILY PREDICTED COLANIC ACID TRANSPORTER"/>
    <property type="match status" value="1"/>
</dbReference>